<keyword evidence="2" id="KW-0378">Hydrolase</keyword>
<evidence type="ECO:0000259" key="4">
    <source>
        <dbReference type="Pfam" id="PF00934"/>
    </source>
</evidence>
<evidence type="ECO:0000256" key="2">
    <source>
        <dbReference type="RuleBase" id="RU361163"/>
    </source>
</evidence>
<dbReference type="GO" id="GO:0008810">
    <property type="term" value="F:cellulase activity"/>
    <property type="evidence" value="ECO:0007669"/>
    <property type="project" value="InterPro"/>
</dbReference>
<dbReference type="InterPro" id="IPR013320">
    <property type="entry name" value="ConA-like_dom_sf"/>
</dbReference>
<dbReference type="InterPro" id="IPR000084">
    <property type="entry name" value="PE-PGRS_N"/>
</dbReference>
<dbReference type="EMBL" id="VMQU01000025">
    <property type="protein sequence ID" value="TVS90682.1"/>
    <property type="molecule type" value="Genomic_DNA"/>
</dbReference>
<feature type="region of interest" description="Disordered" evidence="3">
    <location>
        <begin position="273"/>
        <end position="316"/>
    </location>
</feature>
<organism evidence="5 6">
    <name type="scientific">Mycobacterium helveticum</name>
    <dbReference type="NCBI Taxonomy" id="2592811"/>
    <lineage>
        <taxon>Bacteria</taxon>
        <taxon>Bacillati</taxon>
        <taxon>Actinomycetota</taxon>
        <taxon>Actinomycetes</taxon>
        <taxon>Mycobacteriales</taxon>
        <taxon>Mycobacteriaceae</taxon>
        <taxon>Mycobacterium</taxon>
    </lineage>
</organism>
<feature type="compositionally biased region" description="Gly residues" evidence="3">
    <location>
        <begin position="280"/>
        <end position="292"/>
    </location>
</feature>
<keyword evidence="6" id="KW-1185">Reference proteome</keyword>
<comment type="caution">
    <text evidence="5">The sequence shown here is derived from an EMBL/GenBank/DDBJ whole genome shotgun (WGS) entry which is preliminary data.</text>
</comment>
<dbReference type="Pfam" id="PF01670">
    <property type="entry name" value="Glyco_hydro_12"/>
    <property type="match status" value="1"/>
</dbReference>
<dbReference type="InterPro" id="IPR013319">
    <property type="entry name" value="GH11/12"/>
</dbReference>
<evidence type="ECO:0000313" key="5">
    <source>
        <dbReference type="EMBL" id="TVS90682.1"/>
    </source>
</evidence>
<dbReference type="Pfam" id="PF21526">
    <property type="entry name" value="PGRS"/>
    <property type="match status" value="1"/>
</dbReference>
<dbReference type="PANTHER" id="PTHR34002:SF9">
    <property type="entry name" value="XYLOGLUCAN-SPECIFIC ENDO-BETA-1,4-GLUCANASE A"/>
    <property type="match status" value="1"/>
</dbReference>
<evidence type="ECO:0000256" key="1">
    <source>
        <dbReference type="ARBA" id="ARBA00005519"/>
    </source>
</evidence>
<dbReference type="Proteomes" id="UP000320513">
    <property type="component" value="Unassembled WGS sequence"/>
</dbReference>
<dbReference type="AlphaFoldDB" id="A0A557XX49"/>
<feature type="domain" description="PE" evidence="4">
    <location>
        <begin position="94"/>
        <end position="183"/>
    </location>
</feature>
<keyword evidence="2" id="KW-0119">Carbohydrate metabolism</keyword>
<gene>
    <name evidence="5" type="ORF">FPZ47_08115</name>
</gene>
<dbReference type="Gene3D" id="1.10.287.850">
    <property type="entry name" value="HP0062-like domain"/>
    <property type="match status" value="1"/>
</dbReference>
<protein>
    <submittedName>
        <fullName evidence="5">PE domain-containing protein</fullName>
    </submittedName>
</protein>
<reference evidence="5 6" key="1">
    <citation type="submission" date="2019-07" db="EMBL/GenBank/DDBJ databases">
        <title>New Mycobacterium species.</title>
        <authorList>
            <person name="Tortoli E."/>
            <person name="Ghielmetti G."/>
            <person name="Friedel U."/>
            <person name="Trovato A."/>
        </authorList>
    </citation>
    <scope>NUCLEOTIDE SEQUENCE [LARGE SCALE GENOMIC DNA]</scope>
    <source>
        <strain evidence="5 6">16-83</strain>
    </source>
</reference>
<dbReference type="GO" id="GO:0000272">
    <property type="term" value="P:polysaccharide catabolic process"/>
    <property type="evidence" value="ECO:0007669"/>
    <property type="project" value="UniProtKB-KW"/>
</dbReference>
<comment type="similarity">
    <text evidence="1 2">Belongs to the glycosyl hydrolase 12 (cellulase H) family.</text>
</comment>
<evidence type="ECO:0000313" key="6">
    <source>
        <dbReference type="Proteomes" id="UP000320513"/>
    </source>
</evidence>
<keyword evidence="2" id="KW-0624">Polysaccharide degradation</keyword>
<keyword evidence="2" id="KW-0326">Glycosidase</keyword>
<evidence type="ECO:0000256" key="3">
    <source>
        <dbReference type="SAM" id="MobiDB-lite"/>
    </source>
</evidence>
<dbReference type="PANTHER" id="PTHR34002">
    <property type="entry name" value="BLR1656 PROTEIN"/>
    <property type="match status" value="1"/>
</dbReference>
<feature type="region of interest" description="Disordered" evidence="3">
    <location>
        <begin position="42"/>
        <end position="82"/>
    </location>
</feature>
<dbReference type="SUPFAM" id="SSF49899">
    <property type="entry name" value="Concanavalin A-like lectins/glucanases"/>
    <property type="match status" value="1"/>
</dbReference>
<sequence length="547" mass="55116">MWGTPGTRDPRPGATSVIARNRLLRRRAPTWIFRAARSRPASDSNMWSRNDTRLRGSLSPADPPRCFAGRSRPRPTLSSSRDEPLMSCGVTFTVVDPESVATAVPQVAGIGSALRSAYRVAEVSTTSVAAAADDEVSGAIAAVFSAHARQFQALGTRAAVFHDRFVAALHGVRGAYGAAEAANTSTLGTLENAIAGVPWFSPVKDLTGRPLFGNGANGADSAAGPGQAGGSGGWLFGNGGNGGTGGPGAAGGAGGNGGLLIGNGGNGGNGGPAVANVNGGNPGSGGVGGHPGLLGHAGSDGQTGAPLSSGGGTGGGGTGGVTVISDQYGTTTIQNAYVVQNNAYNIGSGQQTITVSSTGFTITTETGSAPTDGAPLAYPSVYLGGAYGTISPNSPLPDQLSQIQTATSSISYTYPSSGTYDASYDIWLNPTPNTSTVNQQEIMIWFNHVGPIQPVGSDVGTATVDGKQFAVWEGSNGQNQVVSYVADTPINSWNDMSVLGFIDHTETVEPSVNNSWYLTSIQAGFEPWNGSVGAAVDSFSAGINGTA</sequence>
<dbReference type="SUPFAM" id="SSF140459">
    <property type="entry name" value="PE/PPE dimer-like"/>
    <property type="match status" value="1"/>
</dbReference>
<dbReference type="InterPro" id="IPR038332">
    <property type="entry name" value="PPE_sf"/>
</dbReference>
<dbReference type="InterPro" id="IPR048996">
    <property type="entry name" value="PGRS_rpt"/>
</dbReference>
<dbReference type="Gene3D" id="2.60.120.180">
    <property type="match status" value="1"/>
</dbReference>
<dbReference type="InterPro" id="IPR002594">
    <property type="entry name" value="GH12"/>
</dbReference>
<accession>A0A557XX49</accession>
<dbReference type="Pfam" id="PF00934">
    <property type="entry name" value="PE"/>
    <property type="match status" value="1"/>
</dbReference>
<name>A0A557XX49_9MYCO</name>
<proteinExistence type="inferred from homology"/>